<feature type="region of interest" description="Disordered" evidence="1">
    <location>
        <begin position="83"/>
        <end position="111"/>
    </location>
</feature>
<evidence type="ECO:0000256" key="1">
    <source>
        <dbReference type="SAM" id="MobiDB-lite"/>
    </source>
</evidence>
<gene>
    <name evidence="2" type="ORF">PECUL_23A007631</name>
</gene>
<evidence type="ECO:0000313" key="3">
    <source>
        <dbReference type="Proteomes" id="UP001295444"/>
    </source>
</evidence>
<keyword evidence="3" id="KW-1185">Reference proteome</keyword>
<proteinExistence type="predicted"/>
<accession>A0AAD1RKB0</accession>
<organism evidence="2 3">
    <name type="scientific">Pelobates cultripes</name>
    <name type="common">Western spadefoot toad</name>
    <dbReference type="NCBI Taxonomy" id="61616"/>
    <lineage>
        <taxon>Eukaryota</taxon>
        <taxon>Metazoa</taxon>
        <taxon>Chordata</taxon>
        <taxon>Craniata</taxon>
        <taxon>Vertebrata</taxon>
        <taxon>Euteleostomi</taxon>
        <taxon>Amphibia</taxon>
        <taxon>Batrachia</taxon>
        <taxon>Anura</taxon>
        <taxon>Pelobatoidea</taxon>
        <taxon>Pelobatidae</taxon>
        <taxon>Pelobates</taxon>
    </lineage>
</organism>
<dbReference type="EMBL" id="OW240914">
    <property type="protein sequence ID" value="CAH2273356.1"/>
    <property type="molecule type" value="Genomic_DNA"/>
</dbReference>
<reference evidence="2" key="1">
    <citation type="submission" date="2022-03" db="EMBL/GenBank/DDBJ databases">
        <authorList>
            <person name="Alioto T."/>
            <person name="Alioto T."/>
            <person name="Gomez Garrido J."/>
        </authorList>
    </citation>
    <scope>NUCLEOTIDE SEQUENCE</scope>
</reference>
<name>A0AAD1RKB0_PELCU</name>
<dbReference type="AlphaFoldDB" id="A0AAD1RKB0"/>
<dbReference type="Gene3D" id="3.30.70.1820">
    <property type="entry name" value="L1 transposable element, RRM domain"/>
    <property type="match status" value="1"/>
</dbReference>
<sequence length="130" mass="15316">MRRLDDLDNRGRRNNLQIRQIQLKYIANTITFILQRPEESTILFDSAHRALKPKGISKETPRDVICRVHYFTLKKEIQCKARTSSIRKESTYRSSLTSPRPCCKEEEHSDPSLWPCKRKALHTDEDIYSP</sequence>
<dbReference type="Proteomes" id="UP001295444">
    <property type="component" value="Chromosome 03"/>
</dbReference>
<evidence type="ECO:0000313" key="2">
    <source>
        <dbReference type="EMBL" id="CAH2273356.1"/>
    </source>
</evidence>
<protein>
    <submittedName>
        <fullName evidence="2">Uncharacterized protein</fullName>
    </submittedName>
</protein>